<evidence type="ECO:0000256" key="4">
    <source>
        <dbReference type="ARBA" id="ARBA00022461"/>
    </source>
</evidence>
<dbReference type="PRINTS" id="PR01078">
    <property type="entry name" value="AMINACHANNEL"/>
</dbReference>
<feature type="compositionally biased region" description="Basic and acidic residues" evidence="14">
    <location>
        <begin position="505"/>
        <end position="517"/>
    </location>
</feature>
<organism evidence="16 17">
    <name type="scientific">Bursaphelenchus xylophilus</name>
    <name type="common">Pinewood nematode worm</name>
    <name type="synonym">Aphelenchoides xylophilus</name>
    <dbReference type="NCBI Taxonomy" id="6326"/>
    <lineage>
        <taxon>Eukaryota</taxon>
        <taxon>Metazoa</taxon>
        <taxon>Ecdysozoa</taxon>
        <taxon>Nematoda</taxon>
        <taxon>Chromadorea</taxon>
        <taxon>Rhabditida</taxon>
        <taxon>Tylenchina</taxon>
        <taxon>Tylenchomorpha</taxon>
        <taxon>Aphelenchoidea</taxon>
        <taxon>Aphelenchoididae</taxon>
        <taxon>Bursaphelenchus</taxon>
    </lineage>
</organism>
<name>A0A7I8WN38_BURXY</name>
<comment type="subcellular location">
    <subcellularLocation>
        <location evidence="1">Membrane</location>
        <topology evidence="1">Multi-pass membrane protein</topology>
    </subcellularLocation>
</comment>
<evidence type="ECO:0000256" key="14">
    <source>
        <dbReference type="SAM" id="MobiDB-lite"/>
    </source>
</evidence>
<evidence type="ECO:0000256" key="8">
    <source>
        <dbReference type="ARBA" id="ARBA00023065"/>
    </source>
</evidence>
<evidence type="ECO:0000256" key="1">
    <source>
        <dbReference type="ARBA" id="ARBA00004141"/>
    </source>
</evidence>
<dbReference type="GO" id="GO:0015280">
    <property type="term" value="F:ligand-gated sodium channel activity"/>
    <property type="evidence" value="ECO:0007669"/>
    <property type="project" value="TreeGrafter"/>
</dbReference>
<proteinExistence type="inferred from homology"/>
<evidence type="ECO:0000313" key="16">
    <source>
        <dbReference type="EMBL" id="CAD5213436.1"/>
    </source>
</evidence>
<dbReference type="Gene3D" id="1.10.287.770">
    <property type="entry name" value="YojJ-like"/>
    <property type="match status" value="1"/>
</dbReference>
<dbReference type="OrthoDB" id="5874059at2759"/>
<dbReference type="Gene3D" id="2.60.470.10">
    <property type="entry name" value="Acid-sensing ion channels like domains"/>
    <property type="match status" value="1"/>
</dbReference>
<dbReference type="Proteomes" id="UP000582659">
    <property type="component" value="Unassembled WGS sequence"/>
</dbReference>
<evidence type="ECO:0000256" key="9">
    <source>
        <dbReference type="ARBA" id="ARBA00023136"/>
    </source>
</evidence>
<comment type="caution">
    <text evidence="16">The sequence shown here is derived from an EMBL/GenBank/DDBJ whole genome shotgun (WGS) entry which is preliminary data.</text>
</comment>
<keyword evidence="17" id="KW-1185">Reference proteome</keyword>
<dbReference type="EMBL" id="CAJFCV020000002">
    <property type="protein sequence ID" value="CAG9092573.1"/>
    <property type="molecule type" value="Genomic_DNA"/>
</dbReference>
<keyword evidence="4 13" id="KW-0894">Sodium channel</keyword>
<comment type="similarity">
    <text evidence="2 13">Belongs to the amiloride-sensitive sodium channel (TC 1.A.6) family.</text>
</comment>
<dbReference type="InterPro" id="IPR001873">
    <property type="entry name" value="ENaC"/>
</dbReference>
<keyword evidence="3 13" id="KW-0813">Transport</keyword>
<keyword evidence="11 13" id="KW-0739">Sodium transport</keyword>
<keyword evidence="7" id="KW-0915">Sodium</keyword>
<evidence type="ECO:0000313" key="17">
    <source>
        <dbReference type="Proteomes" id="UP000659654"/>
    </source>
</evidence>
<keyword evidence="10" id="KW-0325">Glycoprotein</keyword>
<dbReference type="Pfam" id="PF00858">
    <property type="entry name" value="ASC"/>
    <property type="match status" value="1"/>
</dbReference>
<reference evidence="16" key="1">
    <citation type="submission" date="2020-09" db="EMBL/GenBank/DDBJ databases">
        <authorList>
            <person name="Kikuchi T."/>
        </authorList>
    </citation>
    <scope>NUCLEOTIDE SEQUENCE</scope>
    <source>
        <strain evidence="16">Ka4C1</strain>
    </source>
</reference>
<gene>
    <name evidence="16" type="ORF">BXYJ_LOCUS3029</name>
</gene>
<feature type="region of interest" description="Disordered" evidence="14">
    <location>
        <begin position="505"/>
        <end position="531"/>
    </location>
</feature>
<evidence type="ECO:0000256" key="13">
    <source>
        <dbReference type="RuleBase" id="RU000679"/>
    </source>
</evidence>
<protein>
    <submittedName>
        <fullName evidence="16">(pine wood nematode) hypothetical protein</fullName>
    </submittedName>
</protein>
<evidence type="ECO:0000256" key="10">
    <source>
        <dbReference type="ARBA" id="ARBA00023180"/>
    </source>
</evidence>
<dbReference type="AlphaFoldDB" id="A0A7I8WN38"/>
<evidence type="ECO:0000256" key="7">
    <source>
        <dbReference type="ARBA" id="ARBA00023053"/>
    </source>
</evidence>
<dbReference type="PANTHER" id="PTHR11690">
    <property type="entry name" value="AMILORIDE-SENSITIVE SODIUM CHANNEL-RELATED"/>
    <property type="match status" value="1"/>
</dbReference>
<keyword evidence="8 13" id="KW-0406">Ion transport</keyword>
<evidence type="ECO:0000256" key="2">
    <source>
        <dbReference type="ARBA" id="ARBA00007193"/>
    </source>
</evidence>
<dbReference type="GO" id="GO:0005886">
    <property type="term" value="C:plasma membrane"/>
    <property type="evidence" value="ECO:0007669"/>
    <property type="project" value="TreeGrafter"/>
</dbReference>
<evidence type="ECO:0000256" key="12">
    <source>
        <dbReference type="ARBA" id="ARBA00023303"/>
    </source>
</evidence>
<dbReference type="Proteomes" id="UP000659654">
    <property type="component" value="Unassembled WGS sequence"/>
</dbReference>
<evidence type="ECO:0000256" key="3">
    <source>
        <dbReference type="ARBA" id="ARBA00022448"/>
    </source>
</evidence>
<evidence type="ECO:0000256" key="15">
    <source>
        <dbReference type="SAM" id="Phobius"/>
    </source>
</evidence>
<feature type="transmembrane region" description="Helical" evidence="15">
    <location>
        <begin position="444"/>
        <end position="469"/>
    </location>
</feature>
<sequence length="531" mass="59565">MRVKTFQRGLYHVLYDFGRWTSIHGLPHVALADDIITATFWIVVVIVSTFILVMLVANSIRKYFSYPVTMTQRSIITPQDFPVITICNGSPWKRSGAPGTPLQGLIEAYEAGASNDTYGFAAPFDMAESLRATRWTRFMFEDLQALDQKRSHNLGYRLNDMLIDCHETVTFYDPYNGLCHMLNPNMTWLTSRAGPYNGMRISLKSPQAAYLPWIQTAGIIYFVHGTNETPFQDAFGYFAQVGKCTSVGIKGLKRIKLTHPYSDCSDDGNGASNYYDNAYAVEACLRSCIQDNITATCGCYDPQYNFPPNISVPSCYKMNDTNAAMDCADSIINVALEDSESFSIEQCNCPYDCDQSFYLIAMSQAKWVPPSHIPPECANQSISSPLWSTSDECIAWYKENTIMLELYFERPYYQSNLEASAYSVTLFFDTWTDALADVGGQLGLWLGMSVISLVELGMLAGVAIAFVFLQPKNVNIKGYDYWKEFNNQIDAKGSDLYKADAKEDPLPPKIIHSDDLKSSYSDIGHTGQEMP</sequence>
<evidence type="ECO:0000256" key="11">
    <source>
        <dbReference type="ARBA" id="ARBA00023201"/>
    </source>
</evidence>
<keyword evidence="5 13" id="KW-0812">Transmembrane</keyword>
<keyword evidence="12 13" id="KW-0407">Ion channel</keyword>
<accession>A0A7I8WN38</accession>
<feature type="transmembrane region" description="Helical" evidence="15">
    <location>
        <begin position="35"/>
        <end position="57"/>
    </location>
</feature>
<keyword evidence="9 15" id="KW-0472">Membrane</keyword>
<dbReference type="EMBL" id="CAJFDI010000002">
    <property type="protein sequence ID" value="CAD5213436.1"/>
    <property type="molecule type" value="Genomic_DNA"/>
</dbReference>
<keyword evidence="6 15" id="KW-1133">Transmembrane helix</keyword>
<dbReference type="PANTHER" id="PTHR11690:SF153">
    <property type="entry name" value="AMILORIDE-SENSITIVE SODIUM CHANNEL"/>
    <property type="match status" value="1"/>
</dbReference>
<evidence type="ECO:0000256" key="5">
    <source>
        <dbReference type="ARBA" id="ARBA00022692"/>
    </source>
</evidence>
<evidence type="ECO:0000256" key="6">
    <source>
        <dbReference type="ARBA" id="ARBA00022989"/>
    </source>
</evidence>